<feature type="transmembrane region" description="Helical" evidence="3">
    <location>
        <begin position="795"/>
        <end position="813"/>
    </location>
</feature>
<protein>
    <submittedName>
        <fullName evidence="5">Chromosome partition protein Smc</fullName>
    </submittedName>
</protein>
<gene>
    <name evidence="5" type="primary">smc_2</name>
    <name evidence="5" type="ORF">Pan181_21580</name>
</gene>
<reference evidence="5 6" key="1">
    <citation type="submission" date="2019-02" db="EMBL/GenBank/DDBJ databases">
        <title>Deep-cultivation of Planctomycetes and their phenomic and genomic characterization uncovers novel biology.</title>
        <authorList>
            <person name="Wiegand S."/>
            <person name="Jogler M."/>
            <person name="Boedeker C."/>
            <person name="Pinto D."/>
            <person name="Vollmers J."/>
            <person name="Rivas-Marin E."/>
            <person name="Kohn T."/>
            <person name="Peeters S.H."/>
            <person name="Heuer A."/>
            <person name="Rast P."/>
            <person name="Oberbeckmann S."/>
            <person name="Bunk B."/>
            <person name="Jeske O."/>
            <person name="Meyerdierks A."/>
            <person name="Storesund J.E."/>
            <person name="Kallscheuer N."/>
            <person name="Luecker S."/>
            <person name="Lage O.M."/>
            <person name="Pohl T."/>
            <person name="Merkel B.J."/>
            <person name="Hornburger P."/>
            <person name="Mueller R.-W."/>
            <person name="Bruemmer F."/>
            <person name="Labrenz M."/>
            <person name="Spormann A.M."/>
            <person name="Op den Camp H."/>
            <person name="Overmann J."/>
            <person name="Amann R."/>
            <person name="Jetten M.S.M."/>
            <person name="Mascher T."/>
            <person name="Medema M.H."/>
            <person name="Devos D.P."/>
            <person name="Kaster A.-K."/>
            <person name="Ovreas L."/>
            <person name="Rohde M."/>
            <person name="Galperin M.Y."/>
            <person name="Jogler C."/>
        </authorList>
    </citation>
    <scope>NUCLEOTIDE SEQUENCE [LARGE SCALE GENOMIC DNA]</scope>
    <source>
        <strain evidence="5 6">Pan181</strain>
    </source>
</reference>
<evidence type="ECO:0000313" key="6">
    <source>
        <dbReference type="Proteomes" id="UP000315750"/>
    </source>
</evidence>
<dbReference type="InterPro" id="IPR008984">
    <property type="entry name" value="SMAD_FHA_dom_sf"/>
</dbReference>
<proteinExistence type="predicted"/>
<dbReference type="KEGG" id="amuc:Pan181_21580"/>
<dbReference type="OrthoDB" id="292915at2"/>
<name>A0A518AMM1_9BACT</name>
<keyword evidence="3" id="KW-0472">Membrane</keyword>
<feature type="region of interest" description="Disordered" evidence="2">
    <location>
        <begin position="616"/>
        <end position="645"/>
    </location>
</feature>
<evidence type="ECO:0000256" key="1">
    <source>
        <dbReference type="SAM" id="Coils"/>
    </source>
</evidence>
<dbReference type="SUPFAM" id="SSF49879">
    <property type="entry name" value="SMAD/FHA domain"/>
    <property type="match status" value="1"/>
</dbReference>
<feature type="transmembrane region" description="Helical" evidence="3">
    <location>
        <begin position="769"/>
        <end position="788"/>
    </location>
</feature>
<keyword evidence="3" id="KW-1133">Transmembrane helix</keyword>
<keyword evidence="3" id="KW-0812">Transmembrane</keyword>
<keyword evidence="6" id="KW-1185">Reference proteome</keyword>
<evidence type="ECO:0000256" key="2">
    <source>
        <dbReference type="SAM" id="MobiDB-lite"/>
    </source>
</evidence>
<dbReference type="InterPro" id="IPR032030">
    <property type="entry name" value="YscD_cytoplasmic_dom"/>
</dbReference>
<evidence type="ECO:0000259" key="4">
    <source>
        <dbReference type="Pfam" id="PF16697"/>
    </source>
</evidence>
<dbReference type="Pfam" id="PF16697">
    <property type="entry name" value="Yop-YscD_cpl"/>
    <property type="match status" value="1"/>
</dbReference>
<dbReference type="AlphaFoldDB" id="A0A518AMM1"/>
<dbReference type="Gene3D" id="1.10.287.1490">
    <property type="match status" value="1"/>
</dbReference>
<dbReference type="EMBL" id="CP036278">
    <property type="protein sequence ID" value="QDU55956.1"/>
    <property type="molecule type" value="Genomic_DNA"/>
</dbReference>
<sequence>MPWFYSLISTWNPLSLKVPTLAKMSTLLNNAAQISTEAQPLVLLRSDTGEVLLPLTAEKVTVGSGQSCTLRLTDAGVRPLHCLITNGEHAITIRRWADGTLLNGEAFSEAELQPGDRLTIGPVELTLESPTSEPEELGSPTLALSQQVSEQTEEYTEQVSEEQAEPADEAEPDIAAATVDRESVDLHRNRAKRLLTELRKTRREAAELQELMDRLNNQLDEYQTERLTLVQQRVDLQTQCNELIQERDELQQQRDALAGQIESLSAQLTSTRQELEALSESHRTGEAEFANRMAELEQQVTDRNDLVLDLRNELELLREELTNLSLQANDRESTQDQQMVETHAEPAGPTSVIESLLREVADRSAVEATSEPDEAAFGFGTSVSAITEQPTSPVEEPTPAPLAEDSIEDLRSAYGDVEEAPESLTLADAEPVSGDTEVASEWSPASCFGPIANPQPGLLTEPVSLSQPEAGLWDIEVKGAEPVAESFPTAETLSAEVASETTPATQAMPIEFATDSSVCEEPNTDEEAIWNRLHDLRAVASERLHHEIEEYDESHATEAGASPMVEEPEATPEESIDEPTTVTDLFDPPAEAEEPASQHEEPVSFVERYKHLLDEDGPEESFVRDPEPEPAPEPARIPLPEPQAMDDGEEESIEEYMAKMMNRLRGGSDPQPVPSKKPQVSEKPQVTSTQQMELAKEKPICTLAESLAKKGERSTEVLAPQQPLGSLEEMKSSSRLIPTTDMNALRDLANNSAREAIQTANSRQAREDATVNLLMGGIGLFSGAYLVWYSKLELSVLLVTGLFALAGAGYWIYRTLCTLKTPVGEASAERIESVVQGAVDSNDTQKTL</sequence>
<accession>A0A518AMM1</accession>
<dbReference type="Gene3D" id="2.60.200.20">
    <property type="match status" value="1"/>
</dbReference>
<feature type="domain" description="YscD cytoplasmic" evidence="4">
    <location>
        <begin position="53"/>
        <end position="129"/>
    </location>
</feature>
<evidence type="ECO:0000256" key="3">
    <source>
        <dbReference type="SAM" id="Phobius"/>
    </source>
</evidence>
<feature type="compositionally biased region" description="Polar residues" evidence="2">
    <location>
        <begin position="682"/>
        <end position="692"/>
    </location>
</feature>
<organism evidence="5 6">
    <name type="scientific">Aeoliella mucimassa</name>
    <dbReference type="NCBI Taxonomy" id="2527972"/>
    <lineage>
        <taxon>Bacteria</taxon>
        <taxon>Pseudomonadati</taxon>
        <taxon>Planctomycetota</taxon>
        <taxon>Planctomycetia</taxon>
        <taxon>Pirellulales</taxon>
        <taxon>Lacipirellulaceae</taxon>
        <taxon>Aeoliella</taxon>
    </lineage>
</organism>
<feature type="coiled-coil region" evidence="1">
    <location>
        <begin position="145"/>
        <end position="334"/>
    </location>
</feature>
<dbReference type="CDD" id="cd00060">
    <property type="entry name" value="FHA"/>
    <property type="match status" value="1"/>
</dbReference>
<dbReference type="Proteomes" id="UP000315750">
    <property type="component" value="Chromosome"/>
</dbReference>
<keyword evidence="1" id="KW-0175">Coiled coil</keyword>
<evidence type="ECO:0000313" key="5">
    <source>
        <dbReference type="EMBL" id="QDU55956.1"/>
    </source>
</evidence>
<feature type="region of interest" description="Disordered" evidence="2">
    <location>
        <begin position="664"/>
        <end position="693"/>
    </location>
</feature>
<feature type="compositionally biased region" description="Acidic residues" evidence="2">
    <location>
        <begin position="566"/>
        <end position="577"/>
    </location>
</feature>
<feature type="region of interest" description="Disordered" evidence="2">
    <location>
        <begin position="551"/>
        <end position="603"/>
    </location>
</feature>
<feature type="compositionally biased region" description="Pro residues" evidence="2">
    <location>
        <begin position="629"/>
        <end position="641"/>
    </location>
</feature>